<dbReference type="InterPro" id="IPR027417">
    <property type="entry name" value="P-loop_NTPase"/>
</dbReference>
<keyword evidence="1" id="KW-0433">Leucine-rich repeat</keyword>
<dbReference type="InterPro" id="IPR035897">
    <property type="entry name" value="Toll_tir_struct_dom_sf"/>
</dbReference>
<evidence type="ECO:0000313" key="4">
    <source>
        <dbReference type="Proteomes" id="UP000694864"/>
    </source>
</evidence>
<protein>
    <submittedName>
        <fullName evidence="5">Disease resistance protein RML1A</fullName>
    </submittedName>
</protein>
<evidence type="ECO:0000256" key="1">
    <source>
        <dbReference type="ARBA" id="ARBA00022614"/>
    </source>
</evidence>
<reference evidence="5" key="2">
    <citation type="submission" date="2025-08" db="UniProtKB">
        <authorList>
            <consortium name="RefSeq"/>
        </authorList>
    </citation>
    <scope>IDENTIFICATION</scope>
    <source>
        <tissue evidence="5">Leaf</tissue>
    </source>
</reference>
<keyword evidence="2" id="KW-0677">Repeat</keyword>
<sequence length="981" mass="111576">MASSSCCSSPRTWRYQVFASFHGADVRKTFLSHLRKQFNYNGITMFDDQGIERSQIISPALTRAIRESKISLLLLSKNYASSSWCLDELLEILKCREDNGQIVMTVFYGVDPSDVRKQTGEFGSSFNETCARKTEKERRKWSQALNYVGNIAGEHSLNWDNESNMIEKIARDVSNKLNATPARDFEDMVGLEAHLNKLQALLHLDNEDGAMIVGICGPAGIGKTTIARALHSRLSNRFQLTCFMENIRGSCNSGLDEYGLKLCLQEQLLSKILKQIGMRIYHLGTIQERLCDQKVLVILDDVDNRKQLEALADEKNWFGHGSRIIVTTENEEILEKHGINITYHVYFPTREEAHKIFCRYAFRQSSAPDGFEKLVERVTNLCSNLPLGLRVMGSSLCGKKENEWEVILRRLENSLDRDIEGVLRVGYDTLHINDQFLFLLIAFFFNYQENDYVEAMLGDCNLDVILGLKTLAYKSLIQISTKGSVVMHKLLQQVGREAVQRQEPGKRRILIHADEIHDVLENDTGSRSVMGISFDISTISYDMNISAKAFKSMRYLQFLNVYMTNFDSSDRVHLPEDMDLPPRLRLLHWDVYPRKCLPRTFCSEYLVKLNLRYNQLEKLWEGNQPLPNLKKMDLLGSLNLKKLPDLSNATNLESLILTGCKSLVEISSSIGNLHKLELLDMGFCTKLHVVPIHFDLASLESVYMVGCSQLRKFPNISKNITSLHIADTMLEELPESVWLWSRLQRLGIFGSVTTFRFAGKHFLERSGADIEKIPDWIKDLHGLKELYVGGCPKLASLPELPGSLRTLIAETCESLETISFPIDSLIELAYLPNSFQLGQEAQRAIIKQSGSAKACLPGRNIPAEFNHPAIRNSLTIRSNFYGFRICVVVSPKQQMEEAHSALLCRIHLNGSLVDKNIVHDLPYLQTEHLFIFQSELFDKDGWLEQDNEILFEFSTTPQDINIIECGVQILTYKPTEAEAAR</sequence>
<gene>
    <name evidence="5" type="primary">LOC104714743</name>
</gene>
<feature type="domain" description="TIR" evidence="3">
    <location>
        <begin position="13"/>
        <end position="177"/>
    </location>
</feature>
<dbReference type="Gene3D" id="3.40.50.300">
    <property type="entry name" value="P-loop containing nucleotide triphosphate hydrolases"/>
    <property type="match status" value="1"/>
</dbReference>
<dbReference type="Gene3D" id="3.40.50.10140">
    <property type="entry name" value="Toll/interleukin-1 receptor homology (TIR) domain"/>
    <property type="match status" value="1"/>
</dbReference>
<dbReference type="GeneID" id="104714743"/>
<dbReference type="Gene3D" id="3.80.10.10">
    <property type="entry name" value="Ribonuclease Inhibitor"/>
    <property type="match status" value="2"/>
</dbReference>
<evidence type="ECO:0000259" key="3">
    <source>
        <dbReference type="PROSITE" id="PS50104"/>
    </source>
</evidence>
<dbReference type="RefSeq" id="XP_019085241.1">
    <property type="nucleotide sequence ID" value="XM_019229696.1"/>
</dbReference>
<dbReference type="InterPro" id="IPR011713">
    <property type="entry name" value="Leu-rich_rpt_3"/>
</dbReference>
<evidence type="ECO:0000256" key="2">
    <source>
        <dbReference type="ARBA" id="ARBA00022737"/>
    </source>
</evidence>
<dbReference type="Pfam" id="PF23282">
    <property type="entry name" value="WHD_ROQ1"/>
    <property type="match status" value="1"/>
</dbReference>
<keyword evidence="4" id="KW-1185">Reference proteome</keyword>
<organism evidence="4 5">
    <name type="scientific">Camelina sativa</name>
    <name type="common">False flax</name>
    <name type="synonym">Myagrum sativum</name>
    <dbReference type="NCBI Taxonomy" id="90675"/>
    <lineage>
        <taxon>Eukaryota</taxon>
        <taxon>Viridiplantae</taxon>
        <taxon>Streptophyta</taxon>
        <taxon>Embryophyta</taxon>
        <taxon>Tracheophyta</taxon>
        <taxon>Spermatophyta</taxon>
        <taxon>Magnoliopsida</taxon>
        <taxon>eudicotyledons</taxon>
        <taxon>Gunneridae</taxon>
        <taxon>Pentapetalae</taxon>
        <taxon>rosids</taxon>
        <taxon>malvids</taxon>
        <taxon>Brassicales</taxon>
        <taxon>Brassicaceae</taxon>
        <taxon>Camelineae</taxon>
        <taxon>Camelina</taxon>
    </lineage>
</organism>
<dbReference type="InterPro" id="IPR002182">
    <property type="entry name" value="NB-ARC"/>
</dbReference>
<name>A0ABM1QEQ3_CAMSA</name>
<dbReference type="Pfam" id="PF01582">
    <property type="entry name" value="TIR"/>
    <property type="match status" value="1"/>
</dbReference>
<dbReference type="Pfam" id="PF00931">
    <property type="entry name" value="NB-ARC"/>
    <property type="match status" value="1"/>
</dbReference>
<dbReference type="InterPro" id="IPR058192">
    <property type="entry name" value="WHD_ROQ1-like"/>
</dbReference>
<dbReference type="Pfam" id="PF07725">
    <property type="entry name" value="LRR_3"/>
    <property type="match status" value="1"/>
</dbReference>
<accession>A0ABM1QEQ3</accession>
<dbReference type="Gene3D" id="1.10.8.430">
    <property type="entry name" value="Helical domain of apoptotic protease-activating factors"/>
    <property type="match status" value="1"/>
</dbReference>
<evidence type="ECO:0000313" key="5">
    <source>
        <dbReference type="RefSeq" id="XP_019085241.1"/>
    </source>
</evidence>
<proteinExistence type="predicted"/>
<dbReference type="Proteomes" id="UP000694864">
    <property type="component" value="Chromosome 9"/>
</dbReference>
<dbReference type="SUPFAM" id="SSF52200">
    <property type="entry name" value="Toll/Interleukin receptor TIR domain"/>
    <property type="match status" value="1"/>
</dbReference>
<dbReference type="InterPro" id="IPR042197">
    <property type="entry name" value="Apaf_helical"/>
</dbReference>
<dbReference type="SMART" id="SM00255">
    <property type="entry name" value="TIR"/>
    <property type="match status" value="1"/>
</dbReference>
<dbReference type="PROSITE" id="PS50104">
    <property type="entry name" value="TIR"/>
    <property type="match status" value="1"/>
</dbReference>
<dbReference type="SUPFAM" id="SSF52540">
    <property type="entry name" value="P-loop containing nucleoside triphosphate hydrolases"/>
    <property type="match status" value="1"/>
</dbReference>
<dbReference type="InterPro" id="IPR044974">
    <property type="entry name" value="Disease_R_plants"/>
</dbReference>
<dbReference type="InterPro" id="IPR032675">
    <property type="entry name" value="LRR_dom_sf"/>
</dbReference>
<dbReference type="PANTHER" id="PTHR11017:SF225">
    <property type="entry name" value="ADP-RIBOSYL CYCLASE_CYCLIC ADP-RIBOSE HYDROLASE-RELATED"/>
    <property type="match status" value="1"/>
</dbReference>
<dbReference type="InterPro" id="IPR000157">
    <property type="entry name" value="TIR_dom"/>
</dbReference>
<dbReference type="PRINTS" id="PR00364">
    <property type="entry name" value="DISEASERSIST"/>
</dbReference>
<dbReference type="SUPFAM" id="SSF52058">
    <property type="entry name" value="L domain-like"/>
    <property type="match status" value="1"/>
</dbReference>
<dbReference type="PANTHER" id="PTHR11017">
    <property type="entry name" value="LEUCINE-RICH REPEAT-CONTAINING PROTEIN"/>
    <property type="match status" value="1"/>
</dbReference>
<reference evidence="4" key="1">
    <citation type="journal article" date="2014" name="Nat. Commun.">
        <title>The emerging biofuel crop Camelina sativa retains a highly undifferentiated hexaploid genome structure.</title>
        <authorList>
            <person name="Kagale S."/>
            <person name="Koh C."/>
            <person name="Nixon J."/>
            <person name="Bollina V."/>
            <person name="Clarke W.E."/>
            <person name="Tuteja R."/>
            <person name="Spillane C."/>
            <person name="Robinson S.J."/>
            <person name="Links M.G."/>
            <person name="Clarke C."/>
            <person name="Higgins E.E."/>
            <person name="Huebert T."/>
            <person name="Sharpe A.G."/>
            <person name="Parkin I.A."/>
        </authorList>
    </citation>
    <scope>NUCLEOTIDE SEQUENCE [LARGE SCALE GENOMIC DNA]</scope>
    <source>
        <strain evidence="4">cv. DH55</strain>
    </source>
</reference>